<evidence type="ECO:0000259" key="2">
    <source>
        <dbReference type="Pfam" id="PF00125"/>
    </source>
</evidence>
<gene>
    <name evidence="4" type="primary">LOC118411690</name>
</gene>
<proteinExistence type="inferred from homology"/>
<dbReference type="InterPro" id="IPR009072">
    <property type="entry name" value="Histone-fold"/>
</dbReference>
<dbReference type="AlphaFoldDB" id="A0A9J7KTU0"/>
<dbReference type="InterPro" id="IPR000558">
    <property type="entry name" value="Histone_H2B"/>
</dbReference>
<dbReference type="FunFam" id="1.10.20.10:FF:000043">
    <property type="entry name" value="Histone H2B"/>
    <property type="match status" value="1"/>
</dbReference>
<dbReference type="RefSeq" id="XP_035670061.1">
    <property type="nucleotide sequence ID" value="XM_035814168.1"/>
</dbReference>
<feature type="domain" description="Core Histone H2A/H2B/H3" evidence="2">
    <location>
        <begin position="24"/>
        <end position="93"/>
    </location>
</feature>
<dbReference type="PRINTS" id="PR00621">
    <property type="entry name" value="HISTONEH2B"/>
</dbReference>
<dbReference type="CDD" id="cd22910">
    <property type="entry name" value="HFD_H2B"/>
    <property type="match status" value="1"/>
</dbReference>
<protein>
    <submittedName>
        <fullName evidence="4">Late histone H2B.L4-like</fullName>
    </submittedName>
</protein>
<sequence length="118" mass="13172">MPPSVKIEFCKSPSTGNKNRGKPRRRRETFGFCINKVLKLLHPDMGLSTKAVAIVNCFVNDILERIAAEASFLASYNKRCTISSREIQTAVRLILPGYLAKFSAIEGTKAIRNFSSHK</sequence>
<evidence type="ECO:0000313" key="3">
    <source>
        <dbReference type="Proteomes" id="UP000001554"/>
    </source>
</evidence>
<dbReference type="GO" id="GO:0030527">
    <property type="term" value="F:structural constituent of chromatin"/>
    <property type="evidence" value="ECO:0007669"/>
    <property type="project" value="InterPro"/>
</dbReference>
<dbReference type="GO" id="GO:0046982">
    <property type="term" value="F:protein heterodimerization activity"/>
    <property type="evidence" value="ECO:0007669"/>
    <property type="project" value="InterPro"/>
</dbReference>
<dbReference type="GO" id="GO:0003677">
    <property type="term" value="F:DNA binding"/>
    <property type="evidence" value="ECO:0000318"/>
    <property type="project" value="GO_Central"/>
</dbReference>
<dbReference type="GO" id="GO:0005634">
    <property type="term" value="C:nucleus"/>
    <property type="evidence" value="ECO:0007669"/>
    <property type="project" value="UniProtKB-ARBA"/>
</dbReference>
<organism evidence="3 4">
    <name type="scientific">Branchiostoma floridae</name>
    <name type="common">Florida lancelet</name>
    <name type="synonym">Amphioxus</name>
    <dbReference type="NCBI Taxonomy" id="7739"/>
    <lineage>
        <taxon>Eukaryota</taxon>
        <taxon>Metazoa</taxon>
        <taxon>Chordata</taxon>
        <taxon>Cephalochordata</taxon>
        <taxon>Leptocardii</taxon>
        <taxon>Amphioxiformes</taxon>
        <taxon>Branchiostomatidae</taxon>
        <taxon>Branchiostoma</taxon>
    </lineage>
</organism>
<dbReference type="OrthoDB" id="1166527at2759"/>
<evidence type="ECO:0000256" key="1">
    <source>
        <dbReference type="ARBA" id="ARBA00006846"/>
    </source>
</evidence>
<dbReference type="PANTHER" id="PTHR23428">
    <property type="entry name" value="HISTONE H2B"/>
    <property type="match status" value="1"/>
</dbReference>
<reference evidence="4" key="2">
    <citation type="submission" date="2025-08" db="UniProtKB">
        <authorList>
            <consortium name="RefSeq"/>
        </authorList>
    </citation>
    <scope>IDENTIFICATION</scope>
    <source>
        <strain evidence="4">S238N-H82</strain>
        <tissue evidence="4">Testes</tissue>
    </source>
</reference>
<dbReference type="Pfam" id="PF00125">
    <property type="entry name" value="Histone"/>
    <property type="match status" value="1"/>
</dbReference>
<dbReference type="SUPFAM" id="SSF47113">
    <property type="entry name" value="Histone-fold"/>
    <property type="match status" value="1"/>
</dbReference>
<dbReference type="Gene3D" id="1.10.20.10">
    <property type="entry name" value="Histone, subunit A"/>
    <property type="match status" value="1"/>
</dbReference>
<dbReference type="Proteomes" id="UP000001554">
    <property type="component" value="Chromosome 3"/>
</dbReference>
<evidence type="ECO:0000313" key="4">
    <source>
        <dbReference type="RefSeq" id="XP_035670061.1"/>
    </source>
</evidence>
<dbReference type="InterPro" id="IPR007125">
    <property type="entry name" value="H2A/H2B/H3"/>
</dbReference>
<accession>A0A9J7KTU0</accession>
<dbReference type="KEGG" id="bfo:118411690"/>
<reference evidence="3" key="1">
    <citation type="journal article" date="2020" name="Nat. Ecol. Evol.">
        <title>Deeply conserved synteny resolves early events in vertebrate evolution.</title>
        <authorList>
            <person name="Simakov O."/>
            <person name="Marletaz F."/>
            <person name="Yue J.X."/>
            <person name="O'Connell B."/>
            <person name="Jenkins J."/>
            <person name="Brandt A."/>
            <person name="Calef R."/>
            <person name="Tung C.H."/>
            <person name="Huang T.K."/>
            <person name="Schmutz J."/>
            <person name="Satoh N."/>
            <person name="Yu J.K."/>
            <person name="Putnam N.H."/>
            <person name="Green R.E."/>
            <person name="Rokhsar D.S."/>
        </authorList>
    </citation>
    <scope>NUCLEOTIDE SEQUENCE [LARGE SCALE GENOMIC DNA]</scope>
    <source>
        <strain evidence="3">S238N-H82</strain>
    </source>
</reference>
<name>A0A9J7KTU0_BRAFL</name>
<comment type="similarity">
    <text evidence="1">Belongs to the histone H2B family.</text>
</comment>
<dbReference type="GeneID" id="118411690"/>
<dbReference type="SMART" id="SM00427">
    <property type="entry name" value="H2B"/>
    <property type="match status" value="1"/>
</dbReference>
<keyword evidence="3" id="KW-1185">Reference proteome</keyword>
<dbReference type="GO" id="GO:0000786">
    <property type="term" value="C:nucleosome"/>
    <property type="evidence" value="ECO:0007669"/>
    <property type="project" value="InterPro"/>
</dbReference>